<accession>X1J2Z7</accession>
<evidence type="ECO:0000313" key="1">
    <source>
        <dbReference type="EMBL" id="GAH72724.1"/>
    </source>
</evidence>
<reference evidence="1" key="1">
    <citation type="journal article" date="2014" name="Front. Microbiol.">
        <title>High frequency of phylogenetically diverse reductive dehalogenase-homologous genes in deep subseafloor sedimentary metagenomes.</title>
        <authorList>
            <person name="Kawai M."/>
            <person name="Futagami T."/>
            <person name="Toyoda A."/>
            <person name="Takaki Y."/>
            <person name="Nishi S."/>
            <person name="Hori S."/>
            <person name="Arai W."/>
            <person name="Tsubouchi T."/>
            <person name="Morono Y."/>
            <person name="Uchiyama I."/>
            <person name="Ito T."/>
            <person name="Fujiyama A."/>
            <person name="Inagaki F."/>
            <person name="Takami H."/>
        </authorList>
    </citation>
    <scope>NUCLEOTIDE SEQUENCE</scope>
    <source>
        <strain evidence="1">Expedition CK06-06</strain>
    </source>
</reference>
<protein>
    <submittedName>
        <fullName evidence="1">Uncharacterized protein</fullName>
    </submittedName>
</protein>
<dbReference type="AlphaFoldDB" id="X1J2Z7"/>
<name>X1J2Z7_9ZZZZ</name>
<proteinExistence type="predicted"/>
<sequence length="110" mass="11392">WEERASDSGGVYKAGVSVAGIEKRYVGGVKRAGAAKFSRKVRDVGVARYGPGVAAAKEDMSKGIADYVAVLDGMEIPDRGPRGSAANYAIVAKVGDALHKKRLAVLAATS</sequence>
<comment type="caution">
    <text evidence="1">The sequence shown here is derived from an EMBL/GenBank/DDBJ whole genome shotgun (WGS) entry which is preliminary data.</text>
</comment>
<organism evidence="1">
    <name type="scientific">marine sediment metagenome</name>
    <dbReference type="NCBI Taxonomy" id="412755"/>
    <lineage>
        <taxon>unclassified sequences</taxon>
        <taxon>metagenomes</taxon>
        <taxon>ecological metagenomes</taxon>
    </lineage>
</organism>
<dbReference type="EMBL" id="BARU01028619">
    <property type="protein sequence ID" value="GAH72724.1"/>
    <property type="molecule type" value="Genomic_DNA"/>
</dbReference>
<gene>
    <name evidence="1" type="ORF">S03H2_45658</name>
</gene>
<feature type="non-terminal residue" evidence="1">
    <location>
        <position position="1"/>
    </location>
</feature>